<dbReference type="AlphaFoldDB" id="A0A6S7BJ33"/>
<dbReference type="SUPFAM" id="SSF58113">
    <property type="entry name" value="Apolipoprotein A-I"/>
    <property type="match status" value="1"/>
</dbReference>
<protein>
    <submittedName>
        <fullName evidence="3">Uncharacterized protein</fullName>
    </submittedName>
</protein>
<reference evidence="3 4" key="1">
    <citation type="submission" date="2020-04" db="EMBL/GenBank/DDBJ databases">
        <authorList>
            <person name="De Canck E."/>
        </authorList>
    </citation>
    <scope>NUCLEOTIDE SEQUENCE [LARGE SCALE GENOMIC DNA]</scope>
    <source>
        <strain evidence="3 4">LMG 28138</strain>
    </source>
</reference>
<keyword evidence="2" id="KW-0472">Membrane</keyword>
<name>A0A6S7BJ33_9BURK</name>
<dbReference type="RefSeq" id="WP_175107494.1">
    <property type="nucleotide sequence ID" value="NZ_CADIKM010000038.1"/>
</dbReference>
<accession>A0A6S7BJ33</accession>
<evidence type="ECO:0000313" key="4">
    <source>
        <dbReference type="Proteomes" id="UP000494115"/>
    </source>
</evidence>
<keyword evidence="1" id="KW-0175">Coiled coil</keyword>
<keyword evidence="4" id="KW-1185">Reference proteome</keyword>
<feature type="transmembrane region" description="Helical" evidence="2">
    <location>
        <begin position="216"/>
        <end position="236"/>
    </location>
</feature>
<dbReference type="Proteomes" id="UP000494115">
    <property type="component" value="Unassembled WGS sequence"/>
</dbReference>
<keyword evidence="2" id="KW-0812">Transmembrane</keyword>
<evidence type="ECO:0000256" key="1">
    <source>
        <dbReference type="SAM" id="Coils"/>
    </source>
</evidence>
<evidence type="ECO:0000313" key="3">
    <source>
        <dbReference type="EMBL" id="CAB3800652.1"/>
    </source>
</evidence>
<sequence length="238" mass="26036">MDLTDIDRARLDLQENIDKEEEELGRLLSRVMSRPLEPVSERLVSVEKQVFEVDEAIRSIKEAALADLAGQVMDLEDGLRKLKGATQRNREELGAMLGGRVDEVRQDIAAIGGSHDRIQTQLTGTLEESRQQITARLAALDAQAAATAVERQMADARLVAAVAMLRTGIDQQDEALKQTAQTLSQQLLAQHQASLDALASGLADITKRVSVVQRRVRWFGIAAMLCGLATIALVLLHP</sequence>
<dbReference type="EMBL" id="CADIKM010000038">
    <property type="protein sequence ID" value="CAB3800652.1"/>
    <property type="molecule type" value="Genomic_DNA"/>
</dbReference>
<evidence type="ECO:0000256" key="2">
    <source>
        <dbReference type="SAM" id="Phobius"/>
    </source>
</evidence>
<keyword evidence="2" id="KW-1133">Transmembrane helix</keyword>
<feature type="coiled-coil region" evidence="1">
    <location>
        <begin position="3"/>
        <end position="30"/>
    </location>
</feature>
<gene>
    <name evidence="3" type="ORF">LMG28138_04878</name>
</gene>
<organism evidence="3 4">
    <name type="scientific">Pararobbsia alpina</name>
    <dbReference type="NCBI Taxonomy" id="621374"/>
    <lineage>
        <taxon>Bacteria</taxon>
        <taxon>Pseudomonadati</taxon>
        <taxon>Pseudomonadota</taxon>
        <taxon>Betaproteobacteria</taxon>
        <taxon>Burkholderiales</taxon>
        <taxon>Burkholderiaceae</taxon>
        <taxon>Pararobbsia</taxon>
    </lineage>
</organism>
<proteinExistence type="predicted"/>